<evidence type="ECO:0000313" key="7">
    <source>
        <dbReference type="EMBL" id="RZS44608.1"/>
    </source>
</evidence>
<evidence type="ECO:0000256" key="3">
    <source>
        <dbReference type="ARBA" id="ARBA00022777"/>
    </source>
</evidence>
<evidence type="ECO:0000259" key="6">
    <source>
        <dbReference type="Pfam" id="PF00454"/>
    </source>
</evidence>
<keyword evidence="3" id="KW-0418">Kinase</keyword>
<sequence>MTPRRRTDAGSTSRRDTGDSGRPPDAGTPRPDARPPGEGTGVTPDNIDAVARRMAATSGKVQGVLRSLAGVSVGRESYGLVGSTFADSAQTHLDTTRDNLDKGATAVDAAHAKTAQAAKTYRETEHRNTERFTSTNQRLAKSGIRGEVVSDVDRRADQPNAETRIGDRLNANSPKVSRHILSEVEQSLHERSKQVVQVRELKPGEHVNEAFDVTFSDGSHGVYKPIAGADASIRESIPADGMAAREVAVSRLDEKLGFGLVPTTAFADGHRGLGSVQQWQDSTDGRPPEDYPRYQQEQVAVLDYITANTDRHPGNNLTSPEGNFVAIDHGYCFPETAADKLRSSYVAHNLNVPLSEELLAKVRSIDLGEVADLLAATGLRGSAASDGIARLGEIQESGMITGDAWPGVITDAYWRTVRGAK</sequence>
<dbReference type="AlphaFoldDB" id="A0A4Q7L4P8"/>
<gene>
    <name evidence="7" type="ORF">EV193_101484</name>
</gene>
<feature type="domain" description="PI3K/PI4K catalytic" evidence="6">
    <location>
        <begin position="277"/>
        <end position="336"/>
    </location>
</feature>
<name>A0A4Q7L4P8_9PSEU</name>
<keyword evidence="8" id="KW-1185">Reference proteome</keyword>
<dbReference type="InterPro" id="IPR044571">
    <property type="entry name" value="P4KG1-8"/>
</dbReference>
<dbReference type="GO" id="GO:0005524">
    <property type="term" value="F:ATP binding"/>
    <property type="evidence" value="ECO:0007669"/>
    <property type="project" value="UniProtKB-KW"/>
</dbReference>
<dbReference type="EMBL" id="SGWQ01000001">
    <property type="protein sequence ID" value="RZS44608.1"/>
    <property type="molecule type" value="Genomic_DNA"/>
</dbReference>
<dbReference type="InterPro" id="IPR000403">
    <property type="entry name" value="PI3/4_kinase_cat_dom"/>
</dbReference>
<evidence type="ECO:0000313" key="8">
    <source>
        <dbReference type="Proteomes" id="UP000294257"/>
    </source>
</evidence>
<dbReference type="PANTHER" id="PTHR45800">
    <property type="entry name" value="PHOSPHATIDYLINOSITOL 4-KINASE GAMMA"/>
    <property type="match status" value="1"/>
</dbReference>
<dbReference type="GO" id="GO:0016301">
    <property type="term" value="F:kinase activity"/>
    <property type="evidence" value="ECO:0007669"/>
    <property type="project" value="UniProtKB-KW"/>
</dbReference>
<dbReference type="Proteomes" id="UP000294257">
    <property type="component" value="Unassembled WGS sequence"/>
</dbReference>
<keyword evidence="2" id="KW-0547">Nucleotide-binding</keyword>
<feature type="region of interest" description="Disordered" evidence="5">
    <location>
        <begin position="1"/>
        <end position="45"/>
    </location>
</feature>
<accession>A0A4Q7L4P8</accession>
<reference evidence="7 8" key="1">
    <citation type="submission" date="2019-02" db="EMBL/GenBank/DDBJ databases">
        <title>Genomic Encyclopedia of Type Strains, Phase IV (KMG-IV): sequencing the most valuable type-strain genomes for metagenomic binning, comparative biology and taxonomic classification.</title>
        <authorList>
            <person name="Goeker M."/>
        </authorList>
    </citation>
    <scope>NUCLEOTIDE SEQUENCE [LARGE SCALE GENOMIC DNA]</scope>
    <source>
        <strain evidence="7 8">DSM 101727</strain>
    </source>
</reference>
<feature type="compositionally biased region" description="Basic and acidic residues" evidence="5">
    <location>
        <begin position="1"/>
        <end position="19"/>
    </location>
</feature>
<keyword evidence="1" id="KW-0808">Transferase</keyword>
<dbReference type="Pfam" id="PF00454">
    <property type="entry name" value="PI3_PI4_kinase"/>
    <property type="match status" value="1"/>
</dbReference>
<evidence type="ECO:0000256" key="2">
    <source>
        <dbReference type="ARBA" id="ARBA00022741"/>
    </source>
</evidence>
<evidence type="ECO:0000256" key="4">
    <source>
        <dbReference type="ARBA" id="ARBA00022840"/>
    </source>
</evidence>
<feature type="region of interest" description="Disordered" evidence="5">
    <location>
        <begin position="272"/>
        <end position="291"/>
    </location>
</feature>
<keyword evidence="4" id="KW-0067">ATP-binding</keyword>
<evidence type="ECO:0000256" key="5">
    <source>
        <dbReference type="SAM" id="MobiDB-lite"/>
    </source>
</evidence>
<evidence type="ECO:0000256" key="1">
    <source>
        <dbReference type="ARBA" id="ARBA00022679"/>
    </source>
</evidence>
<comment type="caution">
    <text evidence="7">The sequence shown here is derived from an EMBL/GenBank/DDBJ whole genome shotgun (WGS) entry which is preliminary data.</text>
</comment>
<organism evidence="7 8">
    <name type="scientific">Herbihabitans rhizosphaerae</name>
    <dbReference type="NCBI Taxonomy" id="1872711"/>
    <lineage>
        <taxon>Bacteria</taxon>
        <taxon>Bacillati</taxon>
        <taxon>Actinomycetota</taxon>
        <taxon>Actinomycetes</taxon>
        <taxon>Pseudonocardiales</taxon>
        <taxon>Pseudonocardiaceae</taxon>
        <taxon>Herbihabitans</taxon>
    </lineage>
</organism>
<protein>
    <submittedName>
        <fullName evidence="7">Excreted virulence factor EspC (Type VII ESX diderm)</fullName>
    </submittedName>
</protein>
<dbReference type="PANTHER" id="PTHR45800:SF4">
    <property type="entry name" value="PHOSPHATIDYLINOSITOL 4-KINASE GAMMA 3"/>
    <property type="match status" value="1"/>
</dbReference>
<proteinExistence type="predicted"/>